<protein>
    <submittedName>
        <fullName evidence="6">Integrase/recombinase xerD like protein</fullName>
    </submittedName>
</protein>
<evidence type="ECO:0000256" key="3">
    <source>
        <dbReference type="PROSITE-ProRule" id="PRU01248"/>
    </source>
</evidence>
<dbReference type="SUPFAM" id="SSF47823">
    <property type="entry name" value="lambda integrase-like, N-terminal domain"/>
    <property type="match status" value="1"/>
</dbReference>
<organism evidence="6 7">
    <name type="scientific">Paenibacillus nuruki</name>
    <dbReference type="NCBI Taxonomy" id="1886670"/>
    <lineage>
        <taxon>Bacteria</taxon>
        <taxon>Bacillati</taxon>
        <taxon>Bacillota</taxon>
        <taxon>Bacilli</taxon>
        <taxon>Bacillales</taxon>
        <taxon>Paenibacillaceae</taxon>
        <taxon>Paenibacillus</taxon>
    </lineage>
</organism>
<evidence type="ECO:0000259" key="5">
    <source>
        <dbReference type="PROSITE" id="PS51900"/>
    </source>
</evidence>
<accession>A0A1E3L130</accession>
<name>A0A1E3L130_9BACL</name>
<dbReference type="Gene3D" id="1.10.150.130">
    <property type="match status" value="1"/>
</dbReference>
<feature type="domain" description="Tyr recombinase" evidence="4">
    <location>
        <begin position="134"/>
        <end position="332"/>
    </location>
</feature>
<dbReference type="GO" id="GO:0003677">
    <property type="term" value="F:DNA binding"/>
    <property type="evidence" value="ECO:0007669"/>
    <property type="project" value="UniProtKB-UniRule"/>
</dbReference>
<dbReference type="InterPro" id="IPR010998">
    <property type="entry name" value="Integrase_recombinase_N"/>
</dbReference>
<dbReference type="InterPro" id="IPR002104">
    <property type="entry name" value="Integrase_catalytic"/>
</dbReference>
<dbReference type="CDD" id="cd00799">
    <property type="entry name" value="INT_Cre_C"/>
    <property type="match status" value="1"/>
</dbReference>
<feature type="domain" description="Core-binding (CB)" evidence="5">
    <location>
        <begin position="29"/>
        <end position="109"/>
    </location>
</feature>
<dbReference type="InterPro" id="IPR052925">
    <property type="entry name" value="Phage_Integrase-like_Recomb"/>
</dbReference>
<keyword evidence="7" id="KW-1185">Reference proteome</keyword>
<dbReference type="AlphaFoldDB" id="A0A1E3L130"/>
<sequence>MNTDNWMERVSIEESVNTLSIQEIEQKKEQLREMVQEIAKASKSENTKKAYRSDWNRYTTWCNQMQCIHLPATDDTLSMYFADMMMVGYKTSTIIRALSTIQEAHRKAGHPFNATPILDSVVQGMKRLNGVKQKGKEPVKADLLIKLIDQIPVDDDLLHVRDRFLLLFGWSSSMRRSELVNLNVEDIQEEKTGLVVHLQKSKTDQESAGRWIGIPFGDHPTTCPVLAYQKWIERSGICEGAVFRAVNRHRQVRARRMNAESINTILKKHISAAGLKEEDFGAHSLRAGYVTTAREMNVPDHVIQGQTGHTSTVMLDRYTRNKPFSKNNSPKLGL</sequence>
<dbReference type="Proteomes" id="UP000094578">
    <property type="component" value="Unassembled WGS sequence"/>
</dbReference>
<dbReference type="SUPFAM" id="SSF56349">
    <property type="entry name" value="DNA breaking-rejoining enzymes"/>
    <property type="match status" value="1"/>
</dbReference>
<reference evidence="6 7" key="1">
    <citation type="submission" date="2016-08" db="EMBL/GenBank/DDBJ databases">
        <title>Genome sequencing of Paenibacillus sp. TI45-13ar, isolated from Korean traditional nuruk.</title>
        <authorList>
            <person name="Kim S.-J."/>
        </authorList>
    </citation>
    <scope>NUCLEOTIDE SEQUENCE [LARGE SCALE GENOMIC DNA]</scope>
    <source>
        <strain evidence="6 7">TI45-13ar</strain>
    </source>
</reference>
<dbReference type="Gene3D" id="1.10.443.10">
    <property type="entry name" value="Intergrase catalytic core"/>
    <property type="match status" value="1"/>
</dbReference>
<gene>
    <name evidence="6" type="ORF">PTI45_03146</name>
</gene>
<evidence type="ECO:0000256" key="2">
    <source>
        <dbReference type="ARBA" id="ARBA00023172"/>
    </source>
</evidence>
<keyword evidence="2" id="KW-0233">DNA recombination</keyword>
<dbReference type="InterPro" id="IPR044068">
    <property type="entry name" value="CB"/>
</dbReference>
<dbReference type="PROSITE" id="PS51900">
    <property type="entry name" value="CB"/>
    <property type="match status" value="1"/>
</dbReference>
<keyword evidence="1 3" id="KW-0238">DNA-binding</keyword>
<dbReference type="STRING" id="1886670.PTI45_03146"/>
<dbReference type="Pfam" id="PF00589">
    <property type="entry name" value="Phage_integrase"/>
    <property type="match status" value="1"/>
</dbReference>
<dbReference type="PANTHER" id="PTHR34605:SF4">
    <property type="entry name" value="DNA ADENINE METHYLTRANSFERASE"/>
    <property type="match status" value="1"/>
</dbReference>
<evidence type="ECO:0000313" key="6">
    <source>
        <dbReference type="EMBL" id="ODP27436.1"/>
    </source>
</evidence>
<dbReference type="GO" id="GO:0015074">
    <property type="term" value="P:DNA integration"/>
    <property type="evidence" value="ECO:0007669"/>
    <property type="project" value="InterPro"/>
</dbReference>
<dbReference type="InterPro" id="IPR011010">
    <property type="entry name" value="DNA_brk_join_enz"/>
</dbReference>
<dbReference type="EMBL" id="MDER01000055">
    <property type="protein sequence ID" value="ODP27436.1"/>
    <property type="molecule type" value="Genomic_DNA"/>
</dbReference>
<proteinExistence type="predicted"/>
<evidence type="ECO:0000256" key="1">
    <source>
        <dbReference type="ARBA" id="ARBA00023125"/>
    </source>
</evidence>
<comment type="caution">
    <text evidence="6">The sequence shown here is derived from an EMBL/GenBank/DDBJ whole genome shotgun (WGS) entry which is preliminary data.</text>
</comment>
<dbReference type="PROSITE" id="PS51898">
    <property type="entry name" value="TYR_RECOMBINASE"/>
    <property type="match status" value="1"/>
</dbReference>
<evidence type="ECO:0000259" key="4">
    <source>
        <dbReference type="PROSITE" id="PS51898"/>
    </source>
</evidence>
<evidence type="ECO:0000313" key="7">
    <source>
        <dbReference type="Proteomes" id="UP000094578"/>
    </source>
</evidence>
<dbReference type="PANTHER" id="PTHR34605">
    <property type="entry name" value="PHAGE_INTEGRASE DOMAIN-CONTAINING PROTEIN"/>
    <property type="match status" value="1"/>
</dbReference>
<dbReference type="InterPro" id="IPR013762">
    <property type="entry name" value="Integrase-like_cat_sf"/>
</dbReference>
<dbReference type="GO" id="GO:0006310">
    <property type="term" value="P:DNA recombination"/>
    <property type="evidence" value="ECO:0007669"/>
    <property type="project" value="UniProtKB-KW"/>
</dbReference>